<dbReference type="Pfam" id="PF04909">
    <property type="entry name" value="Amidohydro_2"/>
    <property type="match status" value="1"/>
</dbReference>
<dbReference type="GO" id="GO:0016787">
    <property type="term" value="F:hydrolase activity"/>
    <property type="evidence" value="ECO:0007669"/>
    <property type="project" value="InterPro"/>
</dbReference>
<evidence type="ECO:0000313" key="3">
    <source>
        <dbReference type="Proteomes" id="UP000054624"/>
    </source>
</evidence>
<accession>A0A157ZDX5</accession>
<dbReference type="InterPro" id="IPR032466">
    <property type="entry name" value="Metal_Hydrolase"/>
</dbReference>
<dbReference type="Gene3D" id="3.20.20.140">
    <property type="entry name" value="Metal-dependent hydrolases"/>
    <property type="match status" value="1"/>
</dbReference>
<name>A0A157ZDX5_9BURK</name>
<dbReference type="InterPro" id="IPR052358">
    <property type="entry name" value="Aro_Compnd_Degr_Hydrolases"/>
</dbReference>
<dbReference type="AlphaFoldDB" id="A0A157ZDX5"/>
<dbReference type="PANTHER" id="PTHR35563">
    <property type="entry name" value="BARREL METAL-DEPENDENT HYDROLASE, PUTATIVE (AFU_ORTHOLOGUE AFUA_1G16240)-RELATED"/>
    <property type="match status" value="1"/>
</dbReference>
<protein>
    <submittedName>
        <fullName evidence="2">Amidohydrolase 2</fullName>
    </submittedName>
</protein>
<feature type="domain" description="Amidohydrolase-related" evidence="1">
    <location>
        <begin position="11"/>
        <end position="274"/>
    </location>
</feature>
<keyword evidence="3" id="KW-1185">Reference proteome</keyword>
<organism evidence="2 3">
    <name type="scientific">Caballeronia temeraria</name>
    <dbReference type="NCBI Taxonomy" id="1777137"/>
    <lineage>
        <taxon>Bacteria</taxon>
        <taxon>Pseudomonadati</taxon>
        <taxon>Pseudomonadota</taxon>
        <taxon>Betaproteobacteria</taxon>
        <taxon>Burkholderiales</taxon>
        <taxon>Burkholderiaceae</taxon>
        <taxon>Caballeronia</taxon>
    </lineage>
</organism>
<dbReference type="PANTHER" id="PTHR35563:SF2">
    <property type="entry name" value="BARREL METAL-DEPENDENT HYDROLASE, PUTATIVE (AFU_ORTHOLOGUE AFUA_1G16240)-RELATED"/>
    <property type="match status" value="1"/>
</dbReference>
<dbReference type="EMBL" id="FCOI02000001">
    <property type="protein sequence ID" value="SAK43067.1"/>
    <property type="molecule type" value="Genomic_DNA"/>
</dbReference>
<dbReference type="RefSeq" id="WP_061158506.1">
    <property type="nucleotide sequence ID" value="NZ_FCOI02000001.1"/>
</dbReference>
<proteinExistence type="predicted"/>
<sequence>MNSLHTTGGRWDCHTHIYGPWQDYPLPEDAVYRPQEAPLTALLEMHRKLGISHGVLVQAACYRTDHAALLDALSHTEGQYKGVALLDGSESDSQLEALHDGGIRGVRLNFMGHLAEAQNLSELGGLAERVGSLGWHVLLHGKLDQVLPVLASWRKLRTTLVIDHMARPDLDLDADIEGLVALRKYLDNEHRWIKLSGVDRMMGGSDKPWFKALPHVRGLLAAAPDRAIWGSDWPHPNIQGDVPSDAKLLEFIETACGDTQTADAVLVHNPRRLYL</sequence>
<dbReference type="SUPFAM" id="SSF51556">
    <property type="entry name" value="Metallo-dependent hydrolases"/>
    <property type="match status" value="1"/>
</dbReference>
<dbReference type="InterPro" id="IPR006680">
    <property type="entry name" value="Amidohydro-rel"/>
</dbReference>
<gene>
    <name evidence="2" type="ORF">AWB76_00506</name>
</gene>
<reference evidence="3" key="1">
    <citation type="submission" date="2016-01" db="EMBL/GenBank/DDBJ databases">
        <authorList>
            <person name="Peeters Charlotte."/>
        </authorList>
    </citation>
    <scope>NUCLEOTIDE SEQUENCE [LARGE SCALE GENOMIC DNA]</scope>
</reference>
<dbReference type="Proteomes" id="UP000054624">
    <property type="component" value="Unassembled WGS sequence"/>
</dbReference>
<evidence type="ECO:0000259" key="1">
    <source>
        <dbReference type="Pfam" id="PF04909"/>
    </source>
</evidence>
<dbReference type="OrthoDB" id="9787654at2"/>
<dbReference type="STRING" id="1777137.AWB76_00506"/>
<evidence type="ECO:0000313" key="2">
    <source>
        <dbReference type="EMBL" id="SAK43067.1"/>
    </source>
</evidence>